<gene>
    <name evidence="2" type="ORF">MCC00316_09510</name>
</gene>
<dbReference type="Proteomes" id="UP000663812">
    <property type="component" value="Unassembled WGS sequence"/>
</dbReference>
<evidence type="ECO:0000313" key="3">
    <source>
        <dbReference type="Proteomes" id="UP000663812"/>
    </source>
</evidence>
<organism evidence="2 3">
    <name type="scientific">Bifidobacterium longum subsp. longum</name>
    <dbReference type="NCBI Taxonomy" id="1679"/>
    <lineage>
        <taxon>Bacteria</taxon>
        <taxon>Bacillati</taxon>
        <taxon>Actinomycetota</taxon>
        <taxon>Actinomycetes</taxon>
        <taxon>Bifidobacteriales</taxon>
        <taxon>Bifidobacteriaceae</taxon>
        <taxon>Bifidobacterium</taxon>
    </lineage>
</organism>
<evidence type="ECO:0000313" key="2">
    <source>
        <dbReference type="EMBL" id="GHM72661.1"/>
    </source>
</evidence>
<protein>
    <submittedName>
        <fullName evidence="2">Uncharacterized protein</fullName>
    </submittedName>
</protein>
<feature type="region of interest" description="Disordered" evidence="1">
    <location>
        <begin position="51"/>
        <end position="79"/>
    </location>
</feature>
<name>A0AAV4L3F3_BIFLL</name>
<proteinExistence type="predicted"/>
<dbReference type="EMBL" id="BNHC01000005">
    <property type="protein sequence ID" value="GHM72661.1"/>
    <property type="molecule type" value="Genomic_DNA"/>
</dbReference>
<accession>A0AAV4L3F3</accession>
<sequence length="79" mass="8778">MWRMAYEWSQLAISVGFHADTLLFRTVYPALGIRTMRERDAVFAFGVFDAATGRTGRGGSSNDPLRESDDVGELRHPSG</sequence>
<comment type="caution">
    <text evidence="2">The sequence shown here is derived from an EMBL/GenBank/DDBJ whole genome shotgun (WGS) entry which is preliminary data.</text>
</comment>
<feature type="compositionally biased region" description="Basic and acidic residues" evidence="1">
    <location>
        <begin position="64"/>
        <end position="79"/>
    </location>
</feature>
<reference evidence="2" key="1">
    <citation type="journal article" date="2021" name="Appl. Environ. Microbiol.">
        <title>Novel 3-O-alpha-d-Galactosyl-alpha-l-Arabinofuranosidase for the Assimilation of Gum Arabic Arabinogalactan Protein in Bifidobacterium longum subsp. longum.</title>
        <authorList>
            <person name="Sasaki Y."/>
            <person name="Horigome A."/>
            <person name="Odamaki T."/>
            <person name="Xiao J.Z."/>
            <person name="Ishiwata A."/>
            <person name="Ito Y."/>
            <person name="Kitahara K."/>
            <person name="Fujita K."/>
        </authorList>
    </citation>
    <scope>NUCLEOTIDE SEQUENCE</scope>
    <source>
        <strain evidence="2">MCC00316</strain>
    </source>
</reference>
<dbReference type="AlphaFoldDB" id="A0AAV4L3F3"/>
<evidence type="ECO:0000256" key="1">
    <source>
        <dbReference type="SAM" id="MobiDB-lite"/>
    </source>
</evidence>